<accession>A0A9P6ABF3</accession>
<dbReference type="PANTHER" id="PTHR33096:SF1">
    <property type="entry name" value="CXC1-LIKE CYSTEINE CLUSTER ASSOCIATED WITH KDZ TRANSPOSASES DOMAIN-CONTAINING PROTEIN"/>
    <property type="match status" value="1"/>
</dbReference>
<evidence type="ECO:0000313" key="2">
    <source>
        <dbReference type="Proteomes" id="UP000886523"/>
    </source>
</evidence>
<dbReference type="Proteomes" id="UP000886523">
    <property type="component" value="Unassembled WGS sequence"/>
</dbReference>
<protein>
    <submittedName>
        <fullName evidence="1">Uncharacterized protein</fullName>
    </submittedName>
</protein>
<evidence type="ECO:0000313" key="1">
    <source>
        <dbReference type="EMBL" id="KAF9502864.1"/>
    </source>
</evidence>
<dbReference type="OrthoDB" id="3364670at2759"/>
<dbReference type="InterPro" id="IPR040521">
    <property type="entry name" value="KDZ"/>
</dbReference>
<sequence>CCPLMGQYLSNPWQVCCWGTGSEDVPIDLVHTYFLSLEDVVRAKQHMESWCSRKTAKPPKHTDDLKAEDCLEPGLKVPDSVLNSCERSFLAANENREKASTSAFMDTGLMAMICHHDHVLSMVNITSAGEKQYYAVVLLEALFRELPTWWRAGILYDVGCNLHCNTVKWNLMPQILD</sequence>
<gene>
    <name evidence="1" type="ORF">BS47DRAFT_1369957</name>
</gene>
<dbReference type="Pfam" id="PF18758">
    <property type="entry name" value="KDZ"/>
    <property type="match status" value="1"/>
</dbReference>
<name>A0A9P6ABF3_9AGAM</name>
<proteinExistence type="predicted"/>
<comment type="caution">
    <text evidence="1">The sequence shown here is derived from an EMBL/GenBank/DDBJ whole genome shotgun (WGS) entry which is preliminary data.</text>
</comment>
<reference evidence="1" key="1">
    <citation type="journal article" date="2020" name="Nat. Commun.">
        <title>Large-scale genome sequencing of mycorrhizal fungi provides insights into the early evolution of symbiotic traits.</title>
        <authorList>
            <person name="Miyauchi S."/>
            <person name="Kiss E."/>
            <person name="Kuo A."/>
            <person name="Drula E."/>
            <person name="Kohler A."/>
            <person name="Sanchez-Garcia M."/>
            <person name="Morin E."/>
            <person name="Andreopoulos B."/>
            <person name="Barry K.W."/>
            <person name="Bonito G."/>
            <person name="Buee M."/>
            <person name="Carver A."/>
            <person name="Chen C."/>
            <person name="Cichocki N."/>
            <person name="Clum A."/>
            <person name="Culley D."/>
            <person name="Crous P.W."/>
            <person name="Fauchery L."/>
            <person name="Girlanda M."/>
            <person name="Hayes R.D."/>
            <person name="Keri Z."/>
            <person name="LaButti K."/>
            <person name="Lipzen A."/>
            <person name="Lombard V."/>
            <person name="Magnuson J."/>
            <person name="Maillard F."/>
            <person name="Murat C."/>
            <person name="Nolan M."/>
            <person name="Ohm R.A."/>
            <person name="Pangilinan J."/>
            <person name="Pereira M.F."/>
            <person name="Perotto S."/>
            <person name="Peter M."/>
            <person name="Pfister S."/>
            <person name="Riley R."/>
            <person name="Sitrit Y."/>
            <person name="Stielow J.B."/>
            <person name="Szollosi G."/>
            <person name="Zifcakova L."/>
            <person name="Stursova M."/>
            <person name="Spatafora J.W."/>
            <person name="Tedersoo L."/>
            <person name="Vaario L.M."/>
            <person name="Yamada A."/>
            <person name="Yan M."/>
            <person name="Wang P."/>
            <person name="Xu J."/>
            <person name="Bruns T."/>
            <person name="Baldrian P."/>
            <person name="Vilgalys R."/>
            <person name="Dunand C."/>
            <person name="Henrissat B."/>
            <person name="Grigoriev I.V."/>
            <person name="Hibbett D."/>
            <person name="Nagy L.G."/>
            <person name="Martin F.M."/>
        </authorList>
    </citation>
    <scope>NUCLEOTIDE SEQUENCE</scope>
    <source>
        <strain evidence="1">UP504</strain>
    </source>
</reference>
<organism evidence="1 2">
    <name type="scientific">Hydnum rufescens UP504</name>
    <dbReference type="NCBI Taxonomy" id="1448309"/>
    <lineage>
        <taxon>Eukaryota</taxon>
        <taxon>Fungi</taxon>
        <taxon>Dikarya</taxon>
        <taxon>Basidiomycota</taxon>
        <taxon>Agaricomycotina</taxon>
        <taxon>Agaricomycetes</taxon>
        <taxon>Cantharellales</taxon>
        <taxon>Hydnaceae</taxon>
        <taxon>Hydnum</taxon>
    </lineage>
</organism>
<dbReference type="AlphaFoldDB" id="A0A9P6ABF3"/>
<keyword evidence="2" id="KW-1185">Reference proteome</keyword>
<feature type="non-terminal residue" evidence="1">
    <location>
        <position position="1"/>
    </location>
</feature>
<dbReference type="PANTHER" id="PTHR33096">
    <property type="entry name" value="CXC2 DOMAIN-CONTAINING PROTEIN"/>
    <property type="match status" value="1"/>
</dbReference>
<dbReference type="EMBL" id="MU129554">
    <property type="protein sequence ID" value="KAF9502864.1"/>
    <property type="molecule type" value="Genomic_DNA"/>
</dbReference>